<dbReference type="InterPro" id="IPR013783">
    <property type="entry name" value="Ig-like_fold"/>
</dbReference>
<evidence type="ECO:0000259" key="2">
    <source>
        <dbReference type="PROSITE" id="PS50853"/>
    </source>
</evidence>
<name>A0A9W7DLX6_9STRA</name>
<dbReference type="OrthoDB" id="273452at2759"/>
<feature type="compositionally biased region" description="Polar residues" evidence="1">
    <location>
        <begin position="692"/>
        <end position="703"/>
    </location>
</feature>
<dbReference type="InterPro" id="IPR029058">
    <property type="entry name" value="AB_hydrolase_fold"/>
</dbReference>
<dbReference type="SMART" id="SM00060">
    <property type="entry name" value="FN3"/>
    <property type="match status" value="1"/>
</dbReference>
<dbReference type="EMBL" id="BRXZ01001875">
    <property type="protein sequence ID" value="GMH48484.1"/>
    <property type="molecule type" value="Genomic_DNA"/>
</dbReference>
<dbReference type="InterPro" id="IPR011993">
    <property type="entry name" value="PH-like_dom_sf"/>
</dbReference>
<dbReference type="InterPro" id="IPR044294">
    <property type="entry name" value="Lipase-like"/>
</dbReference>
<dbReference type="Pfam" id="PF05057">
    <property type="entry name" value="DUF676"/>
    <property type="match status" value="1"/>
</dbReference>
<keyword evidence="4" id="KW-1185">Reference proteome</keyword>
<dbReference type="InterPro" id="IPR003961">
    <property type="entry name" value="FN3_dom"/>
</dbReference>
<accession>A0A9W7DLX6</accession>
<dbReference type="Gene3D" id="2.60.40.10">
    <property type="entry name" value="Immunoglobulins"/>
    <property type="match status" value="1"/>
</dbReference>
<reference evidence="3" key="1">
    <citation type="submission" date="2022-07" db="EMBL/GenBank/DDBJ databases">
        <title>Genome analysis of Parmales, a sister group of diatoms, reveals the evolutionary specialization of diatoms from phago-mixotrophs to photoautotrophs.</title>
        <authorList>
            <person name="Ban H."/>
            <person name="Sato S."/>
            <person name="Yoshikawa S."/>
            <person name="Kazumasa Y."/>
            <person name="Nakamura Y."/>
            <person name="Ichinomiya M."/>
            <person name="Saitoh K."/>
            <person name="Sato N."/>
            <person name="Blanc-Mathieu R."/>
            <person name="Endo H."/>
            <person name="Kuwata A."/>
            <person name="Ogata H."/>
        </authorList>
    </citation>
    <scope>NUCLEOTIDE SEQUENCE</scope>
</reference>
<feature type="compositionally biased region" description="Basic and acidic residues" evidence="1">
    <location>
        <begin position="705"/>
        <end position="714"/>
    </location>
</feature>
<dbReference type="PANTHER" id="PTHR12482">
    <property type="entry name" value="LIPASE ROG1-RELATED-RELATED"/>
    <property type="match status" value="1"/>
</dbReference>
<dbReference type="SUPFAM" id="SSF53474">
    <property type="entry name" value="alpha/beta-Hydrolases"/>
    <property type="match status" value="1"/>
</dbReference>
<evidence type="ECO:0000313" key="3">
    <source>
        <dbReference type="EMBL" id="GMH48484.1"/>
    </source>
</evidence>
<dbReference type="Proteomes" id="UP001165082">
    <property type="component" value="Unassembled WGS sequence"/>
</dbReference>
<evidence type="ECO:0000313" key="4">
    <source>
        <dbReference type="Proteomes" id="UP001165082"/>
    </source>
</evidence>
<feature type="region of interest" description="Disordered" evidence="1">
    <location>
        <begin position="351"/>
        <end position="378"/>
    </location>
</feature>
<dbReference type="PANTHER" id="PTHR12482:SF62">
    <property type="entry name" value="LIPASE ROG1-RELATED"/>
    <property type="match status" value="1"/>
</dbReference>
<proteinExistence type="predicted"/>
<organism evidence="3 4">
    <name type="scientific">Triparma retinervis</name>
    <dbReference type="NCBI Taxonomy" id="2557542"/>
    <lineage>
        <taxon>Eukaryota</taxon>
        <taxon>Sar</taxon>
        <taxon>Stramenopiles</taxon>
        <taxon>Ochrophyta</taxon>
        <taxon>Bolidophyceae</taxon>
        <taxon>Parmales</taxon>
        <taxon>Triparmaceae</taxon>
        <taxon>Triparma</taxon>
    </lineage>
</organism>
<dbReference type="SUPFAM" id="SSF49265">
    <property type="entry name" value="Fibronectin type III"/>
    <property type="match status" value="1"/>
</dbReference>
<gene>
    <name evidence="3" type="ORF">TrRE_jg3210</name>
</gene>
<evidence type="ECO:0000256" key="1">
    <source>
        <dbReference type="SAM" id="MobiDB-lite"/>
    </source>
</evidence>
<feature type="domain" description="Fibronectin type-III" evidence="2">
    <location>
        <begin position="372"/>
        <end position="468"/>
    </location>
</feature>
<dbReference type="Pfam" id="PF00041">
    <property type="entry name" value="fn3"/>
    <property type="match status" value="1"/>
</dbReference>
<sequence>MSPFSSYLLSLLSVAERLRRYCIYTIPLFPPSVDPFPDAIESFPRPTLRCCLEDDRLLEPVVANISSPPSQIVYQCRVLTPTLFKKGNLKKRCGTFLYEQCCEILRSQYFDAFFKPAEVAHLIARSLLLKNLPSTSVPSLEDDVSTLMSPLAFKRLPNEEWTKLIKEELTSLSTQMVEETHGSPSLEDLQTLYSDDAKSPTIYDSHEQEMLKETSHLLDIPEDTKLHLGVNSNGIHIMTPEGKVFSWDLFSVKCWSYSKNVISWHELDTETEYSVKTNDGYYVSGLLMDYALAIVAERGKEPACLKFQDLKDFGWKGKTVILDEGKQRVNSMTVKAKNRKDPYRIKSSRTAAAKLKATRQQPSDDAEDTLKPPNTPYSIRRTTRSVSIAWDAPPKGSNVTRFEVKFGVRFTLGWSIAPSVANNTPTPMCIITGLEKDTNYVFMCRAMNDRGFWSDWSDVSEVVRTKKVDHPDPTHLVVLSHGIAANEGCMTYIQNQLLSHYGASDLLVLNSCANASLGSTKDGINIGGHRLALDIVDCVKRHPDLCKISMIGHNIGGLYCRYAAGAMFANDMFKMVKPVNFITLGTPHLGSGGTLLSDDMANLLLGETGHQLGLRDYGVGKGVEPMMMKICHRQFLQALLFFPNRMAYANIGDDGRVDLCSGSIRKVNIYKDVSEAYLKAKFHKSYSGVIATDTSGNPPSTSGWDIEHTHNKDDSGDEAAQEDEFISLDSPPRTTISHQSKGKGGSGETGSMMSPSTAAIRGQQSGFKRDIFNALNDIGWRRMDVFGYGHDQMTEEAAWWWGGGKTKNQVVNHLVDAFMLVRDEEEEGTGTRSPQKGRKSSAATIDFMEGLQAVDLGDGKSVLKAQSNQGNLEMHEETNLYYFR</sequence>
<comment type="caution">
    <text evidence="3">The sequence shown here is derived from an EMBL/GenBank/DDBJ whole genome shotgun (WGS) entry which is preliminary data.</text>
</comment>
<dbReference type="Gene3D" id="2.30.29.30">
    <property type="entry name" value="Pleckstrin-homology domain (PH domain)/Phosphotyrosine-binding domain (PTB)"/>
    <property type="match status" value="1"/>
</dbReference>
<feature type="compositionally biased region" description="Acidic residues" evidence="1">
    <location>
        <begin position="715"/>
        <end position="726"/>
    </location>
</feature>
<dbReference type="AlphaFoldDB" id="A0A9W7DLX6"/>
<dbReference type="InterPro" id="IPR007751">
    <property type="entry name" value="DUF676_lipase-like"/>
</dbReference>
<dbReference type="PROSITE" id="PS50853">
    <property type="entry name" value="FN3"/>
    <property type="match status" value="1"/>
</dbReference>
<dbReference type="InterPro" id="IPR036116">
    <property type="entry name" value="FN3_sf"/>
</dbReference>
<dbReference type="Gene3D" id="3.40.50.1820">
    <property type="entry name" value="alpha/beta hydrolase"/>
    <property type="match status" value="1"/>
</dbReference>
<protein>
    <recommendedName>
        <fullName evidence="2">Fibronectin type-III domain-containing protein</fullName>
    </recommendedName>
</protein>
<dbReference type="CDD" id="cd00063">
    <property type="entry name" value="FN3"/>
    <property type="match status" value="1"/>
</dbReference>
<feature type="region of interest" description="Disordered" evidence="1">
    <location>
        <begin position="691"/>
        <end position="760"/>
    </location>
</feature>